<dbReference type="Proteomes" id="UP001230426">
    <property type="component" value="Unassembled WGS sequence"/>
</dbReference>
<dbReference type="RefSeq" id="WP_370879700.1">
    <property type="nucleotide sequence ID" value="NZ_JAUSRB010000002.1"/>
</dbReference>
<feature type="region of interest" description="Disordered" evidence="1">
    <location>
        <begin position="168"/>
        <end position="198"/>
    </location>
</feature>
<reference evidence="2 3" key="1">
    <citation type="submission" date="2023-07" db="EMBL/GenBank/DDBJ databases">
        <title>Sequencing the genomes of 1000 actinobacteria strains.</title>
        <authorList>
            <person name="Klenk H.-P."/>
        </authorList>
    </citation>
    <scope>NUCLEOTIDE SEQUENCE [LARGE SCALE GENOMIC DNA]</scope>
    <source>
        <strain evidence="2 3">DSM 44109</strain>
    </source>
</reference>
<feature type="compositionally biased region" description="Low complexity" evidence="1">
    <location>
        <begin position="1"/>
        <end position="17"/>
    </location>
</feature>
<organism evidence="2 3">
    <name type="scientific">Streptosporangium brasiliense</name>
    <dbReference type="NCBI Taxonomy" id="47480"/>
    <lineage>
        <taxon>Bacteria</taxon>
        <taxon>Bacillati</taxon>
        <taxon>Actinomycetota</taxon>
        <taxon>Actinomycetes</taxon>
        <taxon>Streptosporangiales</taxon>
        <taxon>Streptosporangiaceae</taxon>
        <taxon>Streptosporangium</taxon>
    </lineage>
</organism>
<comment type="caution">
    <text evidence="2">The sequence shown here is derived from an EMBL/GenBank/DDBJ whole genome shotgun (WGS) entry which is preliminary data.</text>
</comment>
<gene>
    <name evidence="2" type="ORF">J2S55_005310</name>
</gene>
<name>A0ABT9RB84_9ACTN</name>
<accession>A0ABT9RB84</accession>
<sequence length="584" mass="64927">MTDTPAHPSTPSTATPPNGSDPVNAADRTLPRLVRDTLPLALDVAVEVAKLNGVCIHPIEMRRLDTHTGTTEPFDLPCGTTQEAKCPPCAKRNQQLRRAQCREGWHLEAEPIAEPHPSTADQRWLIEFRADVQAKRDEAERAGEDTADWDEAIAGIDAEINAAGMRGTVLSGRTAPKRSRSTRRRQDAPDLPKRAKQDTTLGRTFIAADGRVYRPSLFVTLTLPSYGKIRSGLGVPVDPAAYDYARAVRDALHFSKLVDRFVQNLRRVAGYDVQYFATVEPQKRLAPHLHMAIRGTLPRAEIKQIAAATYHQVWWPQVDQVKFDGEHLPVWSARADLGDGAAYPDGQSGDYLDPTTGELLPTWDQALDRLDADDAAEPLHVLRFGDQVDVQGIVAGSPDAHKRIGYLTKYLTKSLGDPLDPDDDNSARRDHAARMVEALRYEPCSPTCPNWLRYGVQPKGAKPGMTPGRCKSKAHKAEHLGYAGRRVLVSRKWSNKTLREHKQDRRAWVLDMLGLPDDTTTDPHRYVWRPVSTKDPNRAPLAKRLLRGVANRHRTRKRLLELQARAEGRPIEELSATPALGVAA</sequence>
<protein>
    <recommendedName>
        <fullName evidence="4">Replication initiation protein</fullName>
    </recommendedName>
</protein>
<evidence type="ECO:0000313" key="3">
    <source>
        <dbReference type="Proteomes" id="UP001230426"/>
    </source>
</evidence>
<evidence type="ECO:0000313" key="2">
    <source>
        <dbReference type="EMBL" id="MDP9866044.1"/>
    </source>
</evidence>
<keyword evidence="3" id="KW-1185">Reference proteome</keyword>
<evidence type="ECO:0008006" key="4">
    <source>
        <dbReference type="Google" id="ProtNLM"/>
    </source>
</evidence>
<feature type="compositionally biased region" description="Basic and acidic residues" evidence="1">
    <location>
        <begin position="184"/>
        <end position="197"/>
    </location>
</feature>
<dbReference type="InterPro" id="IPR046828">
    <property type="entry name" value="RepSA"/>
</dbReference>
<dbReference type="EMBL" id="JAUSRB010000002">
    <property type="protein sequence ID" value="MDP9866044.1"/>
    <property type="molecule type" value="Genomic_DNA"/>
</dbReference>
<feature type="region of interest" description="Disordered" evidence="1">
    <location>
        <begin position="1"/>
        <end position="26"/>
    </location>
</feature>
<proteinExistence type="predicted"/>
<dbReference type="Pfam" id="PF20199">
    <property type="entry name" value="RepSA"/>
    <property type="match status" value="1"/>
</dbReference>
<evidence type="ECO:0000256" key="1">
    <source>
        <dbReference type="SAM" id="MobiDB-lite"/>
    </source>
</evidence>